<evidence type="ECO:0000256" key="16">
    <source>
        <dbReference type="PROSITE-ProRule" id="PRU00209"/>
    </source>
</evidence>
<dbReference type="PROSITE" id="PS50886">
    <property type="entry name" value="TRBD"/>
    <property type="match status" value="1"/>
</dbReference>
<sequence length="802" mass="84736">MKFSLEWLKYFLDTEADTAQIAGALNAIGHEVEGIEDPAEKLAGFRVAHVLTARPHPDADKLQVLTVDAGDGNPLQVVCGAPNARAGMKGVLGTAGAVVPANGMVLKKSAIRGQESNGMMCSSRELELGDDHAGIIELPDDAPVGTPFADYHGTSPVFDVAITPNRPDCMGVYGIARDLAAAGLGTLKPLRDDRIEGTFPCPVEIRTDDPEGCPAFYGRVIRGVTNGPSPDWMQARLKAAGQRPISALVDITNYLMLAFGRPAHVYDLAKLTGAVVARRARDGEEVLALNGKTYTLDSSMTVIADDEQVHDIAGIMGGEHSSVTEGTRDVLLEIAYFNPESIGVTGRRLGLASDARTRFERGVDPAWLDGGLDGLTSLILRLCGGEASHVVRAGSPPATPKVIAYDPALTQKLGGVAVEESEQRRILSALDFSVSPDWQVTVPLRRHDVDGAPDIVEEVVRIHGLDKVASVPLPRADGVARPTATPQQQMERRLRRAAAARGLNEAVTWSFLPVAQAEHFATRSAHAEPDEVWVLDNPISEDMKAMRPSLIPGLLAAAKRNADRGAAGSRLFEIGRRYLRSPDGASDERAALAVVLAGEKTPRGWATGKAVKFDAFDAKAEALALLAEAGAPVDKLQIAGEAGDQFHPGQSATLRLGPKVVLARFGALHPATLAAFDVDGPVMAVELFLDAIPAKKGAASFARPHYAPPALQAVTRDFAFLVPADLPAGDLLRSVRGADKVSIADARIFDLFAGAGVPDGKKSLAIEVTLQPGEASFKDADLKAISDKVVAAAAKLGAELRG</sequence>
<dbReference type="InterPro" id="IPR045864">
    <property type="entry name" value="aa-tRNA-synth_II/BPL/LPL"/>
</dbReference>
<protein>
    <recommendedName>
        <fullName evidence="15">Phenylalanine--tRNA ligase beta subunit</fullName>
        <ecNumber evidence="15">6.1.1.20</ecNumber>
    </recommendedName>
    <alternativeName>
        <fullName evidence="15">Phenylalanyl-tRNA synthetase beta subunit</fullName>
        <shortName evidence="15">PheRS</shortName>
    </alternativeName>
</protein>
<dbReference type="InterPro" id="IPR012340">
    <property type="entry name" value="NA-bd_OB-fold"/>
</dbReference>
<feature type="domain" description="TRNA-binding" evidence="17">
    <location>
        <begin position="39"/>
        <end position="149"/>
    </location>
</feature>
<evidence type="ECO:0000256" key="8">
    <source>
        <dbReference type="ARBA" id="ARBA00022741"/>
    </source>
</evidence>
<dbReference type="InterPro" id="IPR004532">
    <property type="entry name" value="Phe-tRNA-ligase_IIc_bsu_bact"/>
</dbReference>
<evidence type="ECO:0000256" key="9">
    <source>
        <dbReference type="ARBA" id="ARBA00022840"/>
    </source>
</evidence>
<dbReference type="RefSeq" id="WP_336925479.1">
    <property type="nucleotide sequence ID" value="NZ_JBANRO010000004.1"/>
</dbReference>
<comment type="cofactor">
    <cofactor evidence="15">
        <name>Mg(2+)</name>
        <dbReference type="ChEBI" id="CHEBI:18420"/>
    </cofactor>
    <text evidence="15">Binds 2 magnesium ions per tetramer.</text>
</comment>
<keyword evidence="6 15" id="KW-0436">Ligase</keyword>
<dbReference type="InterPro" id="IPR033714">
    <property type="entry name" value="tRNA_bind_bactPheRS"/>
</dbReference>
<evidence type="ECO:0000256" key="4">
    <source>
        <dbReference type="ARBA" id="ARBA00022490"/>
    </source>
</evidence>
<evidence type="ECO:0000256" key="13">
    <source>
        <dbReference type="ARBA" id="ARBA00023146"/>
    </source>
</evidence>
<feature type="binding site" evidence="15">
    <location>
        <position position="454"/>
    </location>
    <ligand>
        <name>Mg(2+)</name>
        <dbReference type="ChEBI" id="CHEBI:18420"/>
        <note>shared with alpha subunit</note>
    </ligand>
</feature>
<dbReference type="HAMAP" id="MF_00283">
    <property type="entry name" value="Phe_tRNA_synth_beta1"/>
    <property type="match status" value="1"/>
</dbReference>
<keyword evidence="13 15" id="KW-0030">Aminoacyl-tRNA synthetase</keyword>
<dbReference type="Pfam" id="PF01588">
    <property type="entry name" value="tRNA_bind"/>
    <property type="match status" value="1"/>
</dbReference>
<dbReference type="Gene3D" id="2.40.50.140">
    <property type="entry name" value="Nucleic acid-binding proteins"/>
    <property type="match status" value="1"/>
</dbReference>
<feature type="domain" description="FDX-ACB" evidence="18">
    <location>
        <begin position="709"/>
        <end position="801"/>
    </location>
</feature>
<dbReference type="InterPro" id="IPR002547">
    <property type="entry name" value="tRNA-bd_dom"/>
</dbReference>
<evidence type="ECO:0000313" key="21">
    <source>
        <dbReference type="Proteomes" id="UP001595456"/>
    </source>
</evidence>
<comment type="caution">
    <text evidence="20">The sequence shown here is derived from an EMBL/GenBank/DDBJ whole genome shotgun (WGS) entry which is preliminary data.</text>
</comment>
<evidence type="ECO:0000256" key="6">
    <source>
        <dbReference type="ARBA" id="ARBA00022598"/>
    </source>
</evidence>
<evidence type="ECO:0000256" key="7">
    <source>
        <dbReference type="ARBA" id="ARBA00022723"/>
    </source>
</evidence>
<keyword evidence="10 15" id="KW-0460">Magnesium</keyword>
<dbReference type="Gene3D" id="3.30.930.10">
    <property type="entry name" value="Bira Bifunctional Protein, Domain 2"/>
    <property type="match status" value="1"/>
</dbReference>
<dbReference type="InterPro" id="IPR020825">
    <property type="entry name" value="Phe-tRNA_synthase-like_B3/B4"/>
</dbReference>
<dbReference type="SUPFAM" id="SSF50249">
    <property type="entry name" value="Nucleic acid-binding proteins"/>
    <property type="match status" value="1"/>
</dbReference>
<dbReference type="InterPro" id="IPR005121">
    <property type="entry name" value="Fdx_antiC-bd"/>
</dbReference>
<dbReference type="PANTHER" id="PTHR10947">
    <property type="entry name" value="PHENYLALANYL-TRNA SYNTHETASE BETA CHAIN AND LEUCINE-RICH REPEAT-CONTAINING PROTEIN 47"/>
    <property type="match status" value="1"/>
</dbReference>
<dbReference type="NCBIfam" id="NF045760">
    <property type="entry name" value="YtpR"/>
    <property type="match status" value="1"/>
</dbReference>
<dbReference type="CDD" id="cd00769">
    <property type="entry name" value="PheRS_beta_core"/>
    <property type="match status" value="1"/>
</dbReference>
<evidence type="ECO:0000256" key="2">
    <source>
        <dbReference type="ARBA" id="ARBA00008653"/>
    </source>
</evidence>
<dbReference type="SUPFAM" id="SSF46955">
    <property type="entry name" value="Putative DNA-binding domain"/>
    <property type="match status" value="1"/>
</dbReference>
<evidence type="ECO:0000256" key="15">
    <source>
        <dbReference type="HAMAP-Rule" id="MF_00283"/>
    </source>
</evidence>
<keyword evidence="7 15" id="KW-0479">Metal-binding</keyword>
<evidence type="ECO:0000256" key="12">
    <source>
        <dbReference type="ARBA" id="ARBA00022917"/>
    </source>
</evidence>
<dbReference type="NCBIfam" id="TIGR00472">
    <property type="entry name" value="pheT_bact"/>
    <property type="match status" value="1"/>
</dbReference>
<comment type="similarity">
    <text evidence="2 15">Belongs to the phenylalanyl-tRNA synthetase beta subunit family. Type 1 subfamily.</text>
</comment>
<accession>A0ABV7E523</accession>
<evidence type="ECO:0000256" key="10">
    <source>
        <dbReference type="ARBA" id="ARBA00022842"/>
    </source>
</evidence>
<comment type="catalytic activity">
    <reaction evidence="14 15">
        <text>tRNA(Phe) + L-phenylalanine + ATP = L-phenylalanyl-tRNA(Phe) + AMP + diphosphate + H(+)</text>
        <dbReference type="Rhea" id="RHEA:19413"/>
        <dbReference type="Rhea" id="RHEA-COMP:9668"/>
        <dbReference type="Rhea" id="RHEA-COMP:9699"/>
        <dbReference type="ChEBI" id="CHEBI:15378"/>
        <dbReference type="ChEBI" id="CHEBI:30616"/>
        <dbReference type="ChEBI" id="CHEBI:33019"/>
        <dbReference type="ChEBI" id="CHEBI:58095"/>
        <dbReference type="ChEBI" id="CHEBI:78442"/>
        <dbReference type="ChEBI" id="CHEBI:78531"/>
        <dbReference type="ChEBI" id="CHEBI:456215"/>
        <dbReference type="EC" id="6.1.1.20"/>
    </reaction>
</comment>
<comment type="subunit">
    <text evidence="3 15">Tetramer of two alpha and two beta subunits.</text>
</comment>
<feature type="domain" description="B5" evidence="19">
    <location>
        <begin position="398"/>
        <end position="470"/>
    </location>
</feature>
<dbReference type="EMBL" id="JBHRST010000002">
    <property type="protein sequence ID" value="MFC3096691.1"/>
    <property type="molecule type" value="Genomic_DNA"/>
</dbReference>
<comment type="subcellular location">
    <subcellularLocation>
        <location evidence="1 15">Cytoplasm</location>
    </subcellularLocation>
</comment>
<name>A0ABV7E523_9SPHN</name>
<dbReference type="InterPro" id="IPR009061">
    <property type="entry name" value="DNA-bd_dom_put_sf"/>
</dbReference>
<evidence type="ECO:0000256" key="14">
    <source>
        <dbReference type="ARBA" id="ARBA00049255"/>
    </source>
</evidence>
<dbReference type="Pfam" id="PF03147">
    <property type="entry name" value="FDX-ACB"/>
    <property type="match status" value="1"/>
</dbReference>
<dbReference type="InterPro" id="IPR036690">
    <property type="entry name" value="Fdx_antiC-bd_sf"/>
</dbReference>
<keyword evidence="9 15" id="KW-0067">ATP-binding</keyword>
<dbReference type="SMART" id="SM00896">
    <property type="entry name" value="FDX-ACB"/>
    <property type="match status" value="1"/>
</dbReference>
<evidence type="ECO:0000256" key="11">
    <source>
        <dbReference type="ARBA" id="ARBA00022884"/>
    </source>
</evidence>
<proteinExistence type="inferred from homology"/>
<keyword evidence="11 16" id="KW-0694">RNA-binding</keyword>
<evidence type="ECO:0000256" key="5">
    <source>
        <dbReference type="ARBA" id="ARBA00022555"/>
    </source>
</evidence>
<dbReference type="SUPFAM" id="SSF54991">
    <property type="entry name" value="Anticodon-binding domain of PheRS"/>
    <property type="match status" value="1"/>
</dbReference>
<dbReference type="InterPro" id="IPR045060">
    <property type="entry name" value="Phe-tRNA-ligase_IIc_bsu"/>
</dbReference>
<dbReference type="InterPro" id="IPR005147">
    <property type="entry name" value="tRNA_synthase_B5-dom"/>
</dbReference>
<keyword evidence="21" id="KW-1185">Reference proteome</keyword>
<reference evidence="21" key="1">
    <citation type="journal article" date="2019" name="Int. J. Syst. Evol. Microbiol.">
        <title>The Global Catalogue of Microorganisms (GCM) 10K type strain sequencing project: providing services to taxonomists for standard genome sequencing and annotation.</title>
        <authorList>
            <consortium name="The Broad Institute Genomics Platform"/>
            <consortium name="The Broad Institute Genome Sequencing Center for Infectious Disease"/>
            <person name="Wu L."/>
            <person name="Ma J."/>
        </authorList>
    </citation>
    <scope>NUCLEOTIDE SEQUENCE [LARGE SCALE GENOMIC DNA]</scope>
    <source>
        <strain evidence="21">KCTC 52607</strain>
    </source>
</reference>
<keyword evidence="12 15" id="KW-0648">Protein biosynthesis</keyword>
<dbReference type="PROSITE" id="PS51447">
    <property type="entry name" value="FDX_ACB"/>
    <property type="match status" value="1"/>
</dbReference>
<evidence type="ECO:0000256" key="1">
    <source>
        <dbReference type="ARBA" id="ARBA00004496"/>
    </source>
</evidence>
<dbReference type="InterPro" id="IPR041616">
    <property type="entry name" value="PheRS_beta_core"/>
</dbReference>
<keyword evidence="8 15" id="KW-0547">Nucleotide-binding</keyword>
<evidence type="ECO:0000259" key="17">
    <source>
        <dbReference type="PROSITE" id="PS50886"/>
    </source>
</evidence>
<dbReference type="InterPro" id="IPR005146">
    <property type="entry name" value="B3/B4_tRNA-bd"/>
</dbReference>
<dbReference type="SUPFAM" id="SSF56037">
    <property type="entry name" value="PheT/TilS domain"/>
    <property type="match status" value="1"/>
</dbReference>
<dbReference type="PROSITE" id="PS51483">
    <property type="entry name" value="B5"/>
    <property type="match status" value="1"/>
</dbReference>
<dbReference type="CDD" id="cd02796">
    <property type="entry name" value="tRNA_bind_bactPheRS"/>
    <property type="match status" value="1"/>
</dbReference>
<dbReference type="Pfam" id="PF03484">
    <property type="entry name" value="B5"/>
    <property type="match status" value="1"/>
</dbReference>
<keyword evidence="4 15" id="KW-0963">Cytoplasm</keyword>
<dbReference type="Pfam" id="PF17759">
    <property type="entry name" value="tRNA_synthFbeta"/>
    <property type="match status" value="1"/>
</dbReference>
<dbReference type="SMART" id="SM00873">
    <property type="entry name" value="B3_4"/>
    <property type="match status" value="1"/>
</dbReference>
<dbReference type="Proteomes" id="UP001595456">
    <property type="component" value="Unassembled WGS sequence"/>
</dbReference>
<evidence type="ECO:0000259" key="18">
    <source>
        <dbReference type="PROSITE" id="PS51447"/>
    </source>
</evidence>
<gene>
    <name evidence="15 20" type="primary">pheT</name>
    <name evidence="20" type="ORF">ACFODU_02600</name>
</gene>
<keyword evidence="5 16" id="KW-0820">tRNA-binding</keyword>
<dbReference type="Gene3D" id="3.30.70.380">
    <property type="entry name" value="Ferrodoxin-fold anticodon-binding domain"/>
    <property type="match status" value="1"/>
</dbReference>
<organism evidence="20 21">
    <name type="scientific">Alteraurantiacibacter palmitatis</name>
    <dbReference type="NCBI Taxonomy" id="2054628"/>
    <lineage>
        <taxon>Bacteria</taxon>
        <taxon>Pseudomonadati</taxon>
        <taxon>Pseudomonadota</taxon>
        <taxon>Alphaproteobacteria</taxon>
        <taxon>Sphingomonadales</taxon>
        <taxon>Erythrobacteraceae</taxon>
        <taxon>Alteraurantiacibacter</taxon>
    </lineage>
</organism>
<evidence type="ECO:0000256" key="3">
    <source>
        <dbReference type="ARBA" id="ARBA00011209"/>
    </source>
</evidence>
<dbReference type="Gene3D" id="3.50.40.10">
    <property type="entry name" value="Phenylalanyl-trna Synthetase, Chain B, domain 3"/>
    <property type="match status" value="1"/>
</dbReference>
<dbReference type="GO" id="GO:0004826">
    <property type="term" value="F:phenylalanine-tRNA ligase activity"/>
    <property type="evidence" value="ECO:0007669"/>
    <property type="project" value="UniProtKB-EC"/>
</dbReference>
<feature type="binding site" evidence="15">
    <location>
        <position position="458"/>
    </location>
    <ligand>
        <name>Mg(2+)</name>
        <dbReference type="ChEBI" id="CHEBI:18420"/>
        <note>shared with alpha subunit</note>
    </ligand>
</feature>
<dbReference type="Gene3D" id="3.30.56.10">
    <property type="match status" value="2"/>
</dbReference>
<evidence type="ECO:0000313" key="20">
    <source>
        <dbReference type="EMBL" id="MFC3096691.1"/>
    </source>
</evidence>
<dbReference type="PANTHER" id="PTHR10947:SF0">
    <property type="entry name" value="PHENYLALANINE--TRNA LIGASE BETA SUBUNIT"/>
    <property type="match status" value="1"/>
</dbReference>
<dbReference type="SUPFAM" id="SSF55681">
    <property type="entry name" value="Class II aaRS and biotin synthetases"/>
    <property type="match status" value="1"/>
</dbReference>
<dbReference type="SMART" id="SM00874">
    <property type="entry name" value="B5"/>
    <property type="match status" value="1"/>
</dbReference>
<feature type="binding site" evidence="15">
    <location>
        <position position="448"/>
    </location>
    <ligand>
        <name>Mg(2+)</name>
        <dbReference type="ChEBI" id="CHEBI:18420"/>
        <note>shared with alpha subunit</note>
    </ligand>
</feature>
<feature type="binding site" evidence="15">
    <location>
        <position position="457"/>
    </location>
    <ligand>
        <name>Mg(2+)</name>
        <dbReference type="ChEBI" id="CHEBI:18420"/>
        <note>shared with alpha subunit</note>
    </ligand>
</feature>
<evidence type="ECO:0000259" key="19">
    <source>
        <dbReference type="PROSITE" id="PS51483"/>
    </source>
</evidence>
<dbReference type="EC" id="6.1.1.20" evidence="15"/>
<dbReference type="Pfam" id="PF03483">
    <property type="entry name" value="B3_4"/>
    <property type="match status" value="1"/>
</dbReference>